<dbReference type="Proteomes" id="UP000012488">
    <property type="component" value="Chromosome"/>
</dbReference>
<dbReference type="OrthoDB" id="7990239at2"/>
<evidence type="ECO:0000313" key="1">
    <source>
        <dbReference type="EMBL" id="QGY05862.1"/>
    </source>
</evidence>
<gene>
    <name evidence="1" type="ORF">MMSR116_31175</name>
</gene>
<dbReference type="RefSeq" id="WP_039894735.1">
    <property type="nucleotide sequence ID" value="NZ_CP043538.1"/>
</dbReference>
<evidence type="ECO:0000313" key="2">
    <source>
        <dbReference type="Proteomes" id="UP000012488"/>
    </source>
</evidence>
<proteinExistence type="predicted"/>
<reference evidence="1 2" key="2">
    <citation type="journal article" date="2013" name="Genome Announc.">
        <title>Draft Genome Sequence of Methylobacterium mesophilicum Strain SR1.6/6, Isolated from Citrus sinensis.</title>
        <authorList>
            <person name="Marinho Almeida D."/>
            <person name="Dini-Andreote F."/>
            <person name="Camargo Neves A.A."/>
            <person name="Juca Ramos R.T."/>
            <person name="Andreote F.D."/>
            <person name="Carneiro A.R."/>
            <person name="Oliveira de Souza Lima A."/>
            <person name="Caracciolo Gomes de Sa P.H."/>
            <person name="Ribeiro Barbosa M.S."/>
            <person name="Araujo W.L."/>
            <person name="Silva A."/>
        </authorList>
    </citation>
    <scope>NUCLEOTIDE SEQUENCE [LARGE SCALE GENOMIC DNA]</scope>
    <source>
        <strain evidence="1 2">SR1.6/6</strain>
    </source>
</reference>
<accession>A0A6B9FV23</accession>
<protein>
    <submittedName>
        <fullName evidence="1">Uncharacterized protein</fullName>
    </submittedName>
</protein>
<reference evidence="1 2" key="1">
    <citation type="journal article" date="2012" name="Genet. Mol. Biol.">
        <title>Analysis of 16S rRNA and mxaF genes revealing insights into Methylobacterium niche-specific plant association.</title>
        <authorList>
            <person name="Dourado M.N."/>
            <person name="Andreote F.D."/>
            <person name="Dini-Andreote F."/>
            <person name="Conti R."/>
            <person name="Araujo J.M."/>
            <person name="Araujo W.L."/>
        </authorList>
    </citation>
    <scope>NUCLEOTIDE SEQUENCE [LARGE SCALE GENOMIC DNA]</scope>
    <source>
        <strain evidence="1 2">SR1.6/6</strain>
    </source>
</reference>
<dbReference type="KEGG" id="mmes:MMSR116_31175"/>
<dbReference type="AlphaFoldDB" id="A0A6B9FV23"/>
<dbReference type="EMBL" id="CP043538">
    <property type="protein sequence ID" value="QGY05862.1"/>
    <property type="molecule type" value="Genomic_DNA"/>
</dbReference>
<sequence length="174" mass="18616">MEVSPDRGTAAIAGDVARAGHLCREAGATLAHVDFHRNGGWRPHPILADALAALRRSGVPTVGLDAEEIVLDGQRFDPAEHFSMWRVRDAEERARRRQDVPAALAAALAEAPEGRGRWKAVAELLNARKVPTLGGSATWTPDNVRKAARAVTLGAFERDSTETARTSPGLSEIG</sequence>
<name>A0A6B9FV23_9HYPH</name>
<organism evidence="1 2">
    <name type="scientific">Methylobacterium mesophilicum SR1.6/6</name>
    <dbReference type="NCBI Taxonomy" id="908290"/>
    <lineage>
        <taxon>Bacteria</taxon>
        <taxon>Pseudomonadati</taxon>
        <taxon>Pseudomonadota</taxon>
        <taxon>Alphaproteobacteria</taxon>
        <taxon>Hyphomicrobiales</taxon>
        <taxon>Methylobacteriaceae</taxon>
        <taxon>Methylobacterium</taxon>
    </lineage>
</organism>